<proteinExistence type="predicted"/>
<comment type="caution">
    <text evidence="1">The sequence shown here is derived from an EMBL/GenBank/DDBJ whole genome shotgun (WGS) entry which is preliminary data.</text>
</comment>
<dbReference type="InParanoid" id="A0A024GGT2"/>
<protein>
    <submittedName>
        <fullName evidence="1">Uncharacterized protein</fullName>
    </submittedName>
</protein>
<dbReference type="AlphaFoldDB" id="A0A024GGT2"/>
<keyword evidence="2" id="KW-1185">Reference proteome</keyword>
<sequence length="186" mass="21399">MIVTHFREIDMTPHYKLLLLVFHFHIATVHFQRLYHTHGLSISSTTLAESLSLTHCLIPSLDACGDVISPMPMHSEGIHSREKNSRYNEIEPMPLSAFDLEKLATAAPKVRLQHTIQLITYAFGNVIAKEIVCHNKSIILDRIIYQHGVVPTQTWRFRCGMEPKIGRKGHTARRRETLLKKVYDTY</sequence>
<accession>A0A024GGT2</accession>
<dbReference type="EMBL" id="CAIX01000100">
    <property type="protein sequence ID" value="CCI45550.1"/>
    <property type="molecule type" value="Genomic_DNA"/>
</dbReference>
<name>A0A024GGT2_9STRA</name>
<reference evidence="1 2" key="1">
    <citation type="submission" date="2012-05" db="EMBL/GenBank/DDBJ databases">
        <title>Recombination and specialization in a pathogen metapopulation.</title>
        <authorList>
            <person name="Gardiner A."/>
            <person name="Kemen E."/>
            <person name="Schultz-Larsen T."/>
            <person name="MacLean D."/>
            <person name="Van Oosterhout C."/>
            <person name="Jones J.D.G."/>
        </authorList>
    </citation>
    <scope>NUCLEOTIDE SEQUENCE [LARGE SCALE GENOMIC DNA]</scope>
    <source>
        <strain evidence="1 2">Ac Nc2</strain>
    </source>
</reference>
<evidence type="ECO:0000313" key="2">
    <source>
        <dbReference type="Proteomes" id="UP000053237"/>
    </source>
</evidence>
<gene>
    <name evidence="1" type="ORF">BN9_064470</name>
</gene>
<organism evidence="1 2">
    <name type="scientific">Albugo candida</name>
    <dbReference type="NCBI Taxonomy" id="65357"/>
    <lineage>
        <taxon>Eukaryota</taxon>
        <taxon>Sar</taxon>
        <taxon>Stramenopiles</taxon>
        <taxon>Oomycota</taxon>
        <taxon>Peronosporomycetes</taxon>
        <taxon>Albuginales</taxon>
        <taxon>Albuginaceae</taxon>
        <taxon>Albugo</taxon>
    </lineage>
</organism>
<dbReference type="Proteomes" id="UP000053237">
    <property type="component" value="Unassembled WGS sequence"/>
</dbReference>
<evidence type="ECO:0000313" key="1">
    <source>
        <dbReference type="EMBL" id="CCI45550.1"/>
    </source>
</evidence>